<evidence type="ECO:0000256" key="8">
    <source>
        <dbReference type="ARBA" id="ARBA00022989"/>
    </source>
</evidence>
<dbReference type="EMBL" id="VXPY01000017">
    <property type="protein sequence ID" value="MYD89339.1"/>
    <property type="molecule type" value="Genomic_DNA"/>
</dbReference>
<keyword evidence="3 11" id="KW-0813">Transport</keyword>
<accession>A0A6B1DNP9</accession>
<reference evidence="13" key="1">
    <citation type="submission" date="2019-09" db="EMBL/GenBank/DDBJ databases">
        <title>Characterisation of the sponge microbiome using genome-centric metagenomics.</title>
        <authorList>
            <person name="Engelberts J.P."/>
            <person name="Robbins S.J."/>
            <person name="De Goeij J.M."/>
            <person name="Aranda M."/>
            <person name="Bell S.C."/>
            <person name="Webster N.S."/>
        </authorList>
    </citation>
    <scope>NUCLEOTIDE SEQUENCE</scope>
    <source>
        <strain evidence="13">SB0662_bin_9</strain>
    </source>
</reference>
<dbReference type="GO" id="GO:0050136">
    <property type="term" value="F:NADH dehydrogenase (quinone) (non-electrogenic) activity"/>
    <property type="evidence" value="ECO:0007669"/>
    <property type="project" value="UniProtKB-UniRule"/>
</dbReference>
<comment type="subunit">
    <text evidence="11">NDH-1 is composed of 14 different subunits. Subunits NuoA, H, J, K, L, M, N constitute the membrane sector of the complex.</text>
</comment>
<proteinExistence type="inferred from homology"/>
<keyword evidence="11" id="KW-0830">Ubiquinone</keyword>
<evidence type="ECO:0000256" key="2">
    <source>
        <dbReference type="ARBA" id="ARBA00008472"/>
    </source>
</evidence>
<dbReference type="InterPro" id="IPR000440">
    <property type="entry name" value="NADH_UbQ/plastoQ_OxRdtase_su3"/>
</dbReference>
<dbReference type="GO" id="GO:0030964">
    <property type="term" value="C:NADH dehydrogenase complex"/>
    <property type="evidence" value="ECO:0007669"/>
    <property type="project" value="TreeGrafter"/>
</dbReference>
<dbReference type="AlphaFoldDB" id="A0A6B1DNP9"/>
<evidence type="ECO:0000256" key="3">
    <source>
        <dbReference type="ARBA" id="ARBA00022448"/>
    </source>
</evidence>
<evidence type="ECO:0000256" key="12">
    <source>
        <dbReference type="RuleBase" id="RU003639"/>
    </source>
</evidence>
<comment type="function">
    <text evidence="11">NDH-1 shuttles electrons from NADH, via FMN and iron-sulfur (Fe-S) centers, to quinones in the respiratory chain. The immediate electron acceptor for the enzyme in this species is believed to be ubiquinone. Couples the redox reaction to proton translocation (for every two electrons transferred, four hydrogen ions are translocated across the cytoplasmic membrane), and thus conserves the redox energy in a proton gradient.</text>
</comment>
<keyword evidence="7 11" id="KW-1278">Translocase</keyword>
<keyword evidence="6 11" id="KW-0874">Quinone</keyword>
<feature type="transmembrane region" description="Helical" evidence="11">
    <location>
        <begin position="98"/>
        <end position="116"/>
    </location>
</feature>
<keyword evidence="9 11" id="KW-0520">NAD</keyword>
<evidence type="ECO:0000256" key="6">
    <source>
        <dbReference type="ARBA" id="ARBA00022719"/>
    </source>
</evidence>
<organism evidence="13">
    <name type="scientific">Caldilineaceae bacterium SB0662_bin_9</name>
    <dbReference type="NCBI Taxonomy" id="2605258"/>
    <lineage>
        <taxon>Bacteria</taxon>
        <taxon>Bacillati</taxon>
        <taxon>Chloroflexota</taxon>
        <taxon>Caldilineae</taxon>
        <taxon>Caldilineales</taxon>
        <taxon>Caldilineaceae</taxon>
    </lineage>
</organism>
<evidence type="ECO:0000256" key="9">
    <source>
        <dbReference type="ARBA" id="ARBA00023027"/>
    </source>
</evidence>
<comment type="similarity">
    <text evidence="2 11 12">Belongs to the complex I subunit 3 family.</text>
</comment>
<evidence type="ECO:0000256" key="5">
    <source>
        <dbReference type="ARBA" id="ARBA00022692"/>
    </source>
</evidence>
<comment type="caution">
    <text evidence="13">The sequence shown here is derived from an EMBL/GenBank/DDBJ whole genome shotgun (WGS) entry which is preliminary data.</text>
</comment>
<evidence type="ECO:0000256" key="7">
    <source>
        <dbReference type="ARBA" id="ARBA00022967"/>
    </source>
</evidence>
<evidence type="ECO:0000256" key="10">
    <source>
        <dbReference type="ARBA" id="ARBA00023136"/>
    </source>
</evidence>
<gene>
    <name evidence="11" type="primary">nuoA</name>
    <name evidence="13" type="ORF">F4Y08_03220</name>
</gene>
<dbReference type="GO" id="GO:0008137">
    <property type="term" value="F:NADH dehydrogenase (ubiquinone) activity"/>
    <property type="evidence" value="ECO:0007669"/>
    <property type="project" value="InterPro"/>
</dbReference>
<evidence type="ECO:0000313" key="13">
    <source>
        <dbReference type="EMBL" id="MYD89339.1"/>
    </source>
</evidence>
<dbReference type="Gene3D" id="1.20.58.1610">
    <property type="entry name" value="NADH:ubiquinone/plastoquinone oxidoreductase, chain 3"/>
    <property type="match status" value="1"/>
</dbReference>
<dbReference type="EC" id="7.1.1.-" evidence="11"/>
<dbReference type="InterPro" id="IPR023043">
    <property type="entry name" value="NAD(P)H_OxRDtase_bac/plastid"/>
</dbReference>
<dbReference type="PANTHER" id="PTHR11058">
    <property type="entry name" value="NADH-UBIQUINONE OXIDOREDUCTASE CHAIN 3"/>
    <property type="match status" value="1"/>
</dbReference>
<evidence type="ECO:0000256" key="1">
    <source>
        <dbReference type="ARBA" id="ARBA00004141"/>
    </source>
</evidence>
<comment type="catalytic activity">
    <reaction evidence="11 12">
        <text>a quinone + NADH + 5 H(+)(in) = a quinol + NAD(+) + 4 H(+)(out)</text>
        <dbReference type="Rhea" id="RHEA:57888"/>
        <dbReference type="ChEBI" id="CHEBI:15378"/>
        <dbReference type="ChEBI" id="CHEBI:24646"/>
        <dbReference type="ChEBI" id="CHEBI:57540"/>
        <dbReference type="ChEBI" id="CHEBI:57945"/>
        <dbReference type="ChEBI" id="CHEBI:132124"/>
    </reaction>
</comment>
<keyword evidence="4 11" id="KW-1003">Cell membrane</keyword>
<feature type="transmembrane region" description="Helical" evidence="11">
    <location>
        <begin position="12"/>
        <end position="35"/>
    </location>
</feature>
<name>A0A6B1DNP9_9CHLR</name>
<feature type="transmembrane region" description="Helical" evidence="11">
    <location>
        <begin position="66"/>
        <end position="86"/>
    </location>
</feature>
<dbReference type="Pfam" id="PF00507">
    <property type="entry name" value="Oxidored_q4"/>
    <property type="match status" value="1"/>
</dbReference>
<sequence>MNEVANTPQDFLPLLVIVVVALAVAGIVIVLSVILGPRRELEAKSEAYESGIRPFADTRRRFPVQYYLIAVLFIIFDIEVVFLYPWATTLHNDALKKVSLAAMGVFMAVVVIGFVYEWRKGALDWD</sequence>
<keyword evidence="10 11" id="KW-0472">Membrane</keyword>
<dbReference type="InterPro" id="IPR038430">
    <property type="entry name" value="NDAH_ubi_oxred_su3_sf"/>
</dbReference>
<dbReference type="HAMAP" id="MF_01394">
    <property type="entry name" value="NDH1_NuoA"/>
    <property type="match status" value="1"/>
</dbReference>
<comment type="subcellular location">
    <subcellularLocation>
        <location evidence="11 12">Cell membrane</location>
        <topology evidence="11 12">Multi-pass membrane protein</topology>
    </subcellularLocation>
    <subcellularLocation>
        <location evidence="1">Membrane</location>
        <topology evidence="1">Multi-pass membrane protein</topology>
    </subcellularLocation>
</comment>
<evidence type="ECO:0000256" key="4">
    <source>
        <dbReference type="ARBA" id="ARBA00022475"/>
    </source>
</evidence>
<dbReference type="PANTHER" id="PTHR11058:SF22">
    <property type="entry name" value="NADH-QUINONE OXIDOREDUCTASE SUBUNIT A"/>
    <property type="match status" value="1"/>
</dbReference>
<dbReference type="GO" id="GO:0048038">
    <property type="term" value="F:quinone binding"/>
    <property type="evidence" value="ECO:0007669"/>
    <property type="project" value="UniProtKB-KW"/>
</dbReference>
<keyword evidence="8 11" id="KW-1133">Transmembrane helix</keyword>
<keyword evidence="5 11" id="KW-0812">Transmembrane</keyword>
<protein>
    <recommendedName>
        <fullName evidence="11">NADH-quinone oxidoreductase subunit A</fullName>
        <ecNumber evidence="11">7.1.1.-</ecNumber>
    </recommendedName>
    <alternativeName>
        <fullName evidence="11">NADH dehydrogenase I subunit A</fullName>
    </alternativeName>
    <alternativeName>
        <fullName evidence="11">NDH-1 subunit A</fullName>
    </alternativeName>
    <alternativeName>
        <fullName evidence="11">NUO1</fullName>
    </alternativeName>
</protein>
<evidence type="ECO:0000256" key="11">
    <source>
        <dbReference type="HAMAP-Rule" id="MF_01394"/>
    </source>
</evidence>
<dbReference type="GO" id="GO:0005886">
    <property type="term" value="C:plasma membrane"/>
    <property type="evidence" value="ECO:0007669"/>
    <property type="project" value="UniProtKB-SubCell"/>
</dbReference>